<gene>
    <name evidence="1" type="ORF">ACFO1V_04950</name>
</gene>
<protein>
    <submittedName>
        <fullName evidence="1">Uncharacterized protein</fullName>
    </submittedName>
</protein>
<keyword evidence="2" id="KW-1185">Reference proteome</keyword>
<organism evidence="1 2">
    <name type="scientific">Daeguia caeni</name>
    <dbReference type="NCBI Taxonomy" id="439612"/>
    <lineage>
        <taxon>Bacteria</taxon>
        <taxon>Pseudomonadati</taxon>
        <taxon>Pseudomonadota</taxon>
        <taxon>Alphaproteobacteria</taxon>
        <taxon>Hyphomicrobiales</taxon>
        <taxon>Brucellaceae</taxon>
        <taxon>Daeguia</taxon>
    </lineage>
</organism>
<proteinExistence type="predicted"/>
<dbReference type="Proteomes" id="UP001596042">
    <property type="component" value="Unassembled WGS sequence"/>
</dbReference>
<evidence type="ECO:0000313" key="2">
    <source>
        <dbReference type="Proteomes" id="UP001596042"/>
    </source>
</evidence>
<comment type="caution">
    <text evidence="1">The sequence shown here is derived from an EMBL/GenBank/DDBJ whole genome shotgun (WGS) entry which is preliminary data.</text>
</comment>
<reference evidence="2" key="1">
    <citation type="journal article" date="2019" name="Int. J. Syst. Evol. Microbiol.">
        <title>The Global Catalogue of Microorganisms (GCM) 10K type strain sequencing project: providing services to taxonomists for standard genome sequencing and annotation.</title>
        <authorList>
            <consortium name="The Broad Institute Genomics Platform"/>
            <consortium name="The Broad Institute Genome Sequencing Center for Infectious Disease"/>
            <person name="Wu L."/>
            <person name="Ma J."/>
        </authorList>
    </citation>
    <scope>NUCLEOTIDE SEQUENCE [LARGE SCALE GENOMIC DNA]</scope>
    <source>
        <strain evidence="2">CGMCC 1.15731</strain>
    </source>
</reference>
<dbReference type="RefSeq" id="WP_374831319.1">
    <property type="nucleotide sequence ID" value="NZ_JBHEEZ010000008.1"/>
</dbReference>
<dbReference type="EMBL" id="JBHSEL010000043">
    <property type="protein sequence ID" value="MFC4624575.1"/>
    <property type="molecule type" value="Genomic_DNA"/>
</dbReference>
<sequence>MASANSICTGFLSIHCAIIPLPSLKYQSVRLFKAKIRNNIALLPLEMIALKALKISGINLFPDAALTFYCAMIELL</sequence>
<accession>A0ABV9H6K1</accession>
<name>A0ABV9H6K1_9HYPH</name>
<evidence type="ECO:0000313" key="1">
    <source>
        <dbReference type="EMBL" id="MFC4624575.1"/>
    </source>
</evidence>